<keyword evidence="2" id="KW-1185">Reference proteome</keyword>
<name>A0A9N8ZAX5_9GLOM</name>
<organism evidence="1 2">
    <name type="scientific">Ambispora gerdemannii</name>
    <dbReference type="NCBI Taxonomy" id="144530"/>
    <lineage>
        <taxon>Eukaryota</taxon>
        <taxon>Fungi</taxon>
        <taxon>Fungi incertae sedis</taxon>
        <taxon>Mucoromycota</taxon>
        <taxon>Glomeromycotina</taxon>
        <taxon>Glomeromycetes</taxon>
        <taxon>Archaeosporales</taxon>
        <taxon>Ambisporaceae</taxon>
        <taxon>Ambispora</taxon>
    </lineage>
</organism>
<dbReference type="Proteomes" id="UP000789831">
    <property type="component" value="Unassembled WGS sequence"/>
</dbReference>
<reference evidence="1" key="1">
    <citation type="submission" date="2021-06" db="EMBL/GenBank/DDBJ databases">
        <authorList>
            <person name="Kallberg Y."/>
            <person name="Tangrot J."/>
            <person name="Rosling A."/>
        </authorList>
    </citation>
    <scope>NUCLEOTIDE SEQUENCE</scope>
    <source>
        <strain evidence="1">MT106</strain>
    </source>
</reference>
<gene>
    <name evidence="1" type="ORF">AGERDE_LOCUS3494</name>
</gene>
<protein>
    <submittedName>
        <fullName evidence="1">661_t:CDS:1</fullName>
    </submittedName>
</protein>
<comment type="caution">
    <text evidence="1">The sequence shown here is derived from an EMBL/GenBank/DDBJ whole genome shotgun (WGS) entry which is preliminary data.</text>
</comment>
<dbReference type="AlphaFoldDB" id="A0A9N8ZAX5"/>
<proteinExistence type="predicted"/>
<accession>A0A9N8ZAX5</accession>
<dbReference type="EMBL" id="CAJVPL010000347">
    <property type="protein sequence ID" value="CAG8486151.1"/>
    <property type="molecule type" value="Genomic_DNA"/>
</dbReference>
<evidence type="ECO:0000313" key="1">
    <source>
        <dbReference type="EMBL" id="CAG8486151.1"/>
    </source>
</evidence>
<evidence type="ECO:0000313" key="2">
    <source>
        <dbReference type="Proteomes" id="UP000789831"/>
    </source>
</evidence>
<sequence>MGYQHGQLLDIPLDENRFNLSVPALAAFGAGASHAALPVISEISLMVQNPAVKERTFNLPSLVALGSGPVIATLLTTYSCLLKVLPLAVRCFPWSWCLSKIA</sequence>